<evidence type="ECO:0000256" key="1">
    <source>
        <dbReference type="SAM" id="SignalP"/>
    </source>
</evidence>
<comment type="caution">
    <text evidence="2">The sequence shown here is derived from an EMBL/GenBank/DDBJ whole genome shotgun (WGS) entry which is preliminary data.</text>
</comment>
<keyword evidence="3" id="KW-1185">Reference proteome</keyword>
<proteinExistence type="predicted"/>
<dbReference type="Proteomes" id="UP001204579">
    <property type="component" value="Unassembled WGS sequence"/>
</dbReference>
<evidence type="ECO:0000313" key="2">
    <source>
        <dbReference type="EMBL" id="MCR8875095.1"/>
    </source>
</evidence>
<dbReference type="PROSITE" id="PS51257">
    <property type="entry name" value="PROKAR_LIPOPROTEIN"/>
    <property type="match status" value="1"/>
</dbReference>
<accession>A0AAW5N8A7</accession>
<feature type="chain" id="PRO_5043487532" description="Fimbrial subunit protein C-terminal domain-containing protein" evidence="1">
    <location>
        <begin position="22"/>
        <end position="505"/>
    </location>
</feature>
<dbReference type="AlphaFoldDB" id="A0AAW5N8A7"/>
<dbReference type="EMBL" id="JANRHJ010000019">
    <property type="protein sequence ID" value="MCR8875095.1"/>
    <property type="molecule type" value="Genomic_DNA"/>
</dbReference>
<evidence type="ECO:0008006" key="4">
    <source>
        <dbReference type="Google" id="ProtNLM"/>
    </source>
</evidence>
<gene>
    <name evidence="2" type="ORF">NW209_13915</name>
</gene>
<protein>
    <recommendedName>
        <fullName evidence="4">Fimbrial subunit protein C-terminal domain-containing protein</fullName>
    </recommendedName>
</protein>
<keyword evidence="1" id="KW-0732">Signal</keyword>
<reference evidence="2 3" key="1">
    <citation type="submission" date="2022-08" db="EMBL/GenBank/DDBJ databases">
        <authorList>
            <person name="Zeman M."/>
            <person name="Kubasova T."/>
        </authorList>
    </citation>
    <scope>NUCLEOTIDE SEQUENCE [LARGE SCALE GENOMIC DNA]</scope>
    <source>
        <strain evidence="2 3">ET62</strain>
    </source>
</reference>
<name>A0AAW5N8A7_9BACT</name>
<sequence length="505" mass="55407">MRKQVLFGAALLALGTAVVSSCSKDEVVIDNTPGVETPVEDGVQELILNMNSAGDGLTSRGGRPLYSSEAAQEIDKVVIKIIDRTESGHDETKGKVVRSITIENWQEVSKQYTVGGHGRMYTFKLTQDQKVPAGTYEIYAIGYTSTGSSYDFGDYESLDGTNPFSYQTQTLNSTTEAEEVFAGSIKSITVDKDGNFVLTNDNPENNVLTLHRQVAGVIGYYSNIPVLMSGGDPTILNKTNYDTYVKGLKLRLVSSRANSKLIFAGFNSGFTETGEDYKFVVNGSTPLTKDAKFAATSTTGGNNDANVLYEIELADWFINGDVNQDGMLDINDNRDKDGNRLDNWISPYSSIENLEFEEGSVFAGKFVIPFQKRMNSPKTLELQLVAKNALRNNEDTGDVYAAGSIIRSWTINLSSTDPQVKGPDGASVHARTVDETSGELKVMNPDLEELANSYSIVRNHLYTVGTKGTNDYNPDTDEPQDLSKGQELILKVNDNWELIHKMEVE</sequence>
<organism evidence="2 3">
    <name type="scientific">Phocaeicola barnesiae</name>
    <dbReference type="NCBI Taxonomy" id="376804"/>
    <lineage>
        <taxon>Bacteria</taxon>
        <taxon>Pseudomonadati</taxon>
        <taxon>Bacteroidota</taxon>
        <taxon>Bacteroidia</taxon>
        <taxon>Bacteroidales</taxon>
        <taxon>Bacteroidaceae</taxon>
        <taxon>Phocaeicola</taxon>
    </lineage>
</organism>
<evidence type="ECO:0000313" key="3">
    <source>
        <dbReference type="Proteomes" id="UP001204579"/>
    </source>
</evidence>
<dbReference type="RefSeq" id="WP_258336215.1">
    <property type="nucleotide sequence ID" value="NZ_JANRHJ010000019.1"/>
</dbReference>
<feature type="signal peptide" evidence="1">
    <location>
        <begin position="1"/>
        <end position="21"/>
    </location>
</feature>